<feature type="transmembrane region" description="Helical" evidence="1">
    <location>
        <begin position="107"/>
        <end position="126"/>
    </location>
</feature>
<keyword evidence="1" id="KW-0812">Transmembrane</keyword>
<keyword evidence="3" id="KW-1185">Reference proteome</keyword>
<reference evidence="2 3" key="1">
    <citation type="submission" date="2023-12" db="EMBL/GenBank/DDBJ databases">
        <title>Novel species of the genus Arcicella isolated from rivers.</title>
        <authorList>
            <person name="Lu H."/>
        </authorList>
    </citation>
    <scope>NUCLEOTIDE SEQUENCE [LARGE SCALE GENOMIC DNA]</scope>
    <source>
        <strain evidence="2 3">LMG 21963</strain>
    </source>
</reference>
<gene>
    <name evidence="2" type="ORF">VB264_00010</name>
</gene>
<keyword evidence="1" id="KW-1133">Transmembrane helix</keyword>
<proteinExistence type="predicted"/>
<dbReference type="EMBL" id="JAYFUL010000001">
    <property type="protein sequence ID" value="MEA5256145.1"/>
    <property type="molecule type" value="Genomic_DNA"/>
</dbReference>
<comment type="caution">
    <text evidence="2">The sequence shown here is derived from an EMBL/GenBank/DDBJ whole genome shotgun (WGS) entry which is preliminary data.</text>
</comment>
<name>A0ABU5QGS0_9BACT</name>
<dbReference type="Proteomes" id="UP001304671">
    <property type="component" value="Unassembled WGS sequence"/>
</dbReference>
<protein>
    <submittedName>
        <fullName evidence="2">Uncharacterized protein</fullName>
    </submittedName>
</protein>
<sequence>MDEFLKKIKLIDTLTIDLPISRNDFVNKMDTIVEEGSTRLFSNPFEVFSSSKKDFKGTVNYEGFKIKKRKKLFDGGFNVAIAEGTYTVQNEKLLIETEINGFNTFGIPFYIVISIVYAIFLVSFISTMPSESLSSILPIFLIHGIIMLLVPYFMMKRSVAQLKHELERELYFLTKK</sequence>
<evidence type="ECO:0000313" key="2">
    <source>
        <dbReference type="EMBL" id="MEA5256145.1"/>
    </source>
</evidence>
<evidence type="ECO:0000313" key="3">
    <source>
        <dbReference type="Proteomes" id="UP001304671"/>
    </source>
</evidence>
<feature type="transmembrane region" description="Helical" evidence="1">
    <location>
        <begin position="132"/>
        <end position="154"/>
    </location>
</feature>
<keyword evidence="1" id="KW-0472">Membrane</keyword>
<dbReference type="RefSeq" id="WP_323245974.1">
    <property type="nucleotide sequence ID" value="NZ_JAYFUL010000001.1"/>
</dbReference>
<accession>A0ABU5QGS0</accession>
<organism evidence="2 3">
    <name type="scientific">Arcicella aquatica</name>
    <dbReference type="NCBI Taxonomy" id="217141"/>
    <lineage>
        <taxon>Bacteria</taxon>
        <taxon>Pseudomonadati</taxon>
        <taxon>Bacteroidota</taxon>
        <taxon>Cytophagia</taxon>
        <taxon>Cytophagales</taxon>
        <taxon>Flectobacillaceae</taxon>
        <taxon>Arcicella</taxon>
    </lineage>
</organism>
<evidence type="ECO:0000256" key="1">
    <source>
        <dbReference type="SAM" id="Phobius"/>
    </source>
</evidence>